<keyword evidence="2" id="KW-1185">Reference proteome</keyword>
<dbReference type="Proteomes" id="UP001153332">
    <property type="component" value="Unassembled WGS sequence"/>
</dbReference>
<sequence length="111" mass="12270">MPSPSFTSILVVGLQLMSLYPGAYGQDAPLFIQGALDDATAFDDTFNTGGTISVGGFNITVPKNMQVEFPAAYVPWKDFVQDKDSMLGYETNVGHRQFHQWRAHSRPDLDL</sequence>
<reference evidence="1" key="1">
    <citation type="submission" date="2022-12" db="EMBL/GenBank/DDBJ databases">
        <title>Genome Sequence of Lasiodiplodia mahajangana.</title>
        <authorList>
            <person name="Buettner E."/>
        </authorList>
    </citation>
    <scope>NUCLEOTIDE SEQUENCE</scope>
    <source>
        <strain evidence="1">VT137</strain>
    </source>
</reference>
<evidence type="ECO:0000313" key="2">
    <source>
        <dbReference type="Proteomes" id="UP001153332"/>
    </source>
</evidence>
<protein>
    <submittedName>
        <fullName evidence="1">Uncharacterized protein</fullName>
    </submittedName>
</protein>
<name>A0ACC2JA98_9PEZI</name>
<evidence type="ECO:0000313" key="1">
    <source>
        <dbReference type="EMBL" id="KAJ8124291.1"/>
    </source>
</evidence>
<dbReference type="EMBL" id="JAPUUL010003142">
    <property type="protein sequence ID" value="KAJ8124291.1"/>
    <property type="molecule type" value="Genomic_DNA"/>
</dbReference>
<gene>
    <name evidence="1" type="ORF">O1611_g9349</name>
</gene>
<proteinExistence type="predicted"/>
<accession>A0ACC2JA98</accession>
<organism evidence="1 2">
    <name type="scientific">Lasiodiplodia mahajangana</name>
    <dbReference type="NCBI Taxonomy" id="1108764"/>
    <lineage>
        <taxon>Eukaryota</taxon>
        <taxon>Fungi</taxon>
        <taxon>Dikarya</taxon>
        <taxon>Ascomycota</taxon>
        <taxon>Pezizomycotina</taxon>
        <taxon>Dothideomycetes</taxon>
        <taxon>Dothideomycetes incertae sedis</taxon>
        <taxon>Botryosphaeriales</taxon>
        <taxon>Botryosphaeriaceae</taxon>
        <taxon>Lasiodiplodia</taxon>
    </lineage>
</organism>
<comment type="caution">
    <text evidence="1">The sequence shown here is derived from an EMBL/GenBank/DDBJ whole genome shotgun (WGS) entry which is preliminary data.</text>
</comment>